<evidence type="ECO:0000313" key="10">
    <source>
        <dbReference type="EMBL" id="ESL09692.1"/>
    </source>
</evidence>
<dbReference type="Proteomes" id="UP000031737">
    <property type="component" value="Unassembled WGS sequence"/>
</dbReference>
<name>A0A061J8U3_TRYRA</name>
<feature type="region of interest" description="Disordered" evidence="8">
    <location>
        <begin position="860"/>
        <end position="900"/>
    </location>
</feature>
<evidence type="ECO:0000313" key="11">
    <source>
        <dbReference type="Proteomes" id="UP000031737"/>
    </source>
</evidence>
<dbReference type="Pfam" id="PF00443">
    <property type="entry name" value="UCH"/>
    <property type="match status" value="1"/>
</dbReference>
<dbReference type="VEuPathDB" id="TriTrypDB:TRSC58_02584"/>
<comment type="similarity">
    <text evidence="2">Belongs to the peptidase C19 family.</text>
</comment>
<feature type="compositionally biased region" description="Basic and acidic residues" evidence="8">
    <location>
        <begin position="888"/>
        <end position="900"/>
    </location>
</feature>
<evidence type="ECO:0000256" key="6">
    <source>
        <dbReference type="ARBA" id="ARBA00022801"/>
    </source>
</evidence>
<dbReference type="PROSITE" id="PS00973">
    <property type="entry name" value="USP_2"/>
    <property type="match status" value="1"/>
</dbReference>
<feature type="region of interest" description="Disordered" evidence="8">
    <location>
        <begin position="38"/>
        <end position="143"/>
    </location>
</feature>
<dbReference type="GO" id="GO:0006508">
    <property type="term" value="P:proteolysis"/>
    <property type="evidence" value="ECO:0007669"/>
    <property type="project" value="UniProtKB-KW"/>
</dbReference>
<dbReference type="SUPFAM" id="SSF54001">
    <property type="entry name" value="Cysteine proteinases"/>
    <property type="match status" value="1"/>
</dbReference>
<evidence type="ECO:0000256" key="4">
    <source>
        <dbReference type="ARBA" id="ARBA00022670"/>
    </source>
</evidence>
<keyword evidence="11" id="KW-1185">Reference proteome</keyword>
<protein>
    <recommendedName>
        <fullName evidence="3">ubiquitinyl hydrolase 1</fullName>
        <ecNumber evidence="3">3.4.19.12</ecNumber>
    </recommendedName>
</protein>
<evidence type="ECO:0000256" key="1">
    <source>
        <dbReference type="ARBA" id="ARBA00000707"/>
    </source>
</evidence>
<keyword evidence="6" id="KW-0378">Hydrolase</keyword>
<dbReference type="InterPro" id="IPR028889">
    <property type="entry name" value="USP"/>
</dbReference>
<accession>A0A061J8U3</accession>
<evidence type="ECO:0000256" key="8">
    <source>
        <dbReference type="SAM" id="MobiDB-lite"/>
    </source>
</evidence>
<evidence type="ECO:0000259" key="9">
    <source>
        <dbReference type="PROSITE" id="PS50235"/>
    </source>
</evidence>
<keyword evidence="4" id="KW-0645">Protease</keyword>
<dbReference type="CDD" id="cd02257">
    <property type="entry name" value="Peptidase_C19"/>
    <property type="match status" value="1"/>
</dbReference>
<feature type="compositionally biased region" description="Basic and acidic residues" evidence="8">
    <location>
        <begin position="65"/>
        <end position="74"/>
    </location>
</feature>
<sequence>MNYGRKVLEAEKMRTETDSSYALNGDNGYLKHNHAFPLAHGNYTTPPRRSHSRADVSDDDSSDGDCTKEIERANDGGNSCGVGTGTKQPHQRHHLNGSSNGVTCKQSRKRKSSASRSLPTSPLPKRIRLEATSPAKGDASSSLARAIGSPAARRSLLGVSEKKSPVASGGAVETASRYAAPCFGNSNGGNSPCSSRMRENHYAAPTVSSKLKETLPWRRPSVTLGLHPPARHCNGHEPVTAGISLSKTSRSHAIMADSCDTEANKRVVATGGECGQKTGAFSTTINNNFTASASLHPAYKDAGASLMRNSTSWTTHPTTSPVKMAKQHVLGSPLLTPAERETVKTPGASPPLRAAVSPHSLSPYRQYRPASEPLQSAAWAAPAYTGKAPYAVAAVPPSHAEEAPCDVRRNTHQPLLLSSGAEKGPDFSSPSCAKTPRWALNSSWGAYRSPSLNLDSRHCSGFINPRNDCYACSVLTLLLRSPQFCHALCDAPRREPTDFANRNNSTNDNQSYDPSNVYTSWPLVQLQQRQEASFTSIHEVLLHFVRLLQKPENIEYGIDMTPLREFFSTSFFSGEQQDAHEFFLDLIQKLEEEAIEILKRRNGVHEDNREKSQTRAETEANMLFNDGNPVDGKGGEDASIIHPSRVWINRLFGGNLLNIIRCGNEACKHEIATQDPYVNLCINLSKAGFTEAGATLPAQRLAADNGGSALSEAVGGRPCTPPKEEISESLPSTISKINPGEHAYKDVQTLLEQTLQYVPLDRYVCDACGSSQKQNQGGSLLGPLPPILTIQLNRYSTNYDPVNGVHVIKNKTPVFINEELTLFALREEGQFDSEKKQLAPCVRGAERAAKERERHVMLNRQYEGGETGMPSTNSVLEGDDDSDNSGVDQRHEKVEEEAGADDKTHINAIRYLYRLRGVVRHIGSSPVAGHYVTEFAADGVEPGPPPKPDDVGSSIGKAEVKPSRLWHIADDIRVDVLQLAALERHRSCSIDSYLLLYEKVMEDEVSCPVWRVLPSVRR</sequence>
<dbReference type="PANTHER" id="PTHR24006">
    <property type="entry name" value="UBIQUITIN CARBOXYL-TERMINAL HYDROLASE"/>
    <property type="match status" value="1"/>
</dbReference>
<dbReference type="OrthoDB" id="429671at2759"/>
<keyword evidence="5" id="KW-0833">Ubl conjugation pathway</keyword>
<comment type="catalytic activity">
    <reaction evidence="1">
        <text>Thiol-dependent hydrolysis of ester, thioester, amide, peptide and isopeptide bonds formed by the C-terminal Gly of ubiquitin (a 76-residue protein attached to proteins as an intracellular targeting signal).</text>
        <dbReference type="EC" id="3.4.19.12"/>
    </reaction>
</comment>
<proteinExistence type="inferred from homology"/>
<dbReference type="InterPro" id="IPR018200">
    <property type="entry name" value="USP_CS"/>
</dbReference>
<dbReference type="EC" id="3.4.19.12" evidence="3"/>
<dbReference type="EMBL" id="AUPL01002584">
    <property type="protein sequence ID" value="ESL09692.1"/>
    <property type="molecule type" value="Genomic_DNA"/>
</dbReference>
<evidence type="ECO:0000256" key="7">
    <source>
        <dbReference type="ARBA" id="ARBA00022807"/>
    </source>
</evidence>
<comment type="caution">
    <text evidence="10">The sequence shown here is derived from an EMBL/GenBank/DDBJ whole genome shotgun (WGS) entry which is preliminary data.</text>
</comment>
<dbReference type="InterPro" id="IPR038765">
    <property type="entry name" value="Papain-like_cys_pep_sf"/>
</dbReference>
<dbReference type="GO" id="GO:0004843">
    <property type="term" value="F:cysteine-type deubiquitinase activity"/>
    <property type="evidence" value="ECO:0007669"/>
    <property type="project" value="UniProtKB-EC"/>
</dbReference>
<organism evidence="10 11">
    <name type="scientific">Trypanosoma rangeli SC58</name>
    <dbReference type="NCBI Taxonomy" id="429131"/>
    <lineage>
        <taxon>Eukaryota</taxon>
        <taxon>Discoba</taxon>
        <taxon>Euglenozoa</taxon>
        <taxon>Kinetoplastea</taxon>
        <taxon>Metakinetoplastina</taxon>
        <taxon>Trypanosomatida</taxon>
        <taxon>Trypanosomatidae</taxon>
        <taxon>Trypanosoma</taxon>
        <taxon>Herpetosoma</taxon>
    </lineage>
</organism>
<dbReference type="InterPro" id="IPR050164">
    <property type="entry name" value="Peptidase_C19"/>
</dbReference>
<dbReference type="AlphaFoldDB" id="A0A061J8U3"/>
<dbReference type="PROSITE" id="PS50235">
    <property type="entry name" value="USP_3"/>
    <property type="match status" value="1"/>
</dbReference>
<keyword evidence="7" id="KW-0788">Thiol protease</keyword>
<dbReference type="GO" id="GO:0005829">
    <property type="term" value="C:cytosol"/>
    <property type="evidence" value="ECO:0007669"/>
    <property type="project" value="TreeGrafter"/>
</dbReference>
<feature type="domain" description="USP" evidence="9">
    <location>
        <begin position="460"/>
        <end position="1000"/>
    </location>
</feature>
<dbReference type="GO" id="GO:0016579">
    <property type="term" value="P:protein deubiquitination"/>
    <property type="evidence" value="ECO:0007669"/>
    <property type="project" value="InterPro"/>
</dbReference>
<evidence type="ECO:0000256" key="5">
    <source>
        <dbReference type="ARBA" id="ARBA00022786"/>
    </source>
</evidence>
<reference evidence="10 11" key="1">
    <citation type="submission" date="2013-07" db="EMBL/GenBank/DDBJ databases">
        <authorList>
            <person name="Stoco P.H."/>
            <person name="Wagner G."/>
            <person name="Gerber A."/>
            <person name="Zaha A."/>
            <person name="Thompson C."/>
            <person name="Bartholomeu D.C."/>
            <person name="Luckemeyer D.D."/>
            <person name="Bahia D."/>
            <person name="Loreto E."/>
            <person name="Prestes E.B."/>
            <person name="Lima F.M."/>
            <person name="Rodrigues-Luiz G."/>
            <person name="Vallejo G.A."/>
            <person name="Filho J.F."/>
            <person name="Monteiro K.M."/>
            <person name="Tyler K.M."/>
            <person name="de Almeida L.G."/>
            <person name="Ortiz M.F."/>
            <person name="Siervo M.A."/>
            <person name="de Moraes M.H."/>
            <person name="Cunha O.L."/>
            <person name="Mendonca-Neto R."/>
            <person name="Silva R."/>
            <person name="Teixeira S.M."/>
            <person name="Murta S.M."/>
            <person name="Sincero T.C."/>
            <person name="Mendes T.A."/>
            <person name="Urmenyi T.P."/>
            <person name="Silva V.G."/>
            <person name="da Rocha W.D."/>
            <person name="Andersson B."/>
            <person name="Romanha A.J."/>
            <person name="Steindel M."/>
            <person name="de Vasconcelos A.T."/>
            <person name="Grisard E.C."/>
        </authorList>
    </citation>
    <scope>NUCLEOTIDE SEQUENCE [LARGE SCALE GENOMIC DNA]</scope>
    <source>
        <strain evidence="10 11">SC58</strain>
    </source>
</reference>
<gene>
    <name evidence="10" type="ORF">TRSC58_02584</name>
</gene>
<evidence type="ECO:0000256" key="2">
    <source>
        <dbReference type="ARBA" id="ARBA00009085"/>
    </source>
</evidence>
<dbReference type="Gene3D" id="3.90.70.10">
    <property type="entry name" value="Cysteine proteinases"/>
    <property type="match status" value="1"/>
</dbReference>
<dbReference type="GO" id="GO:0005634">
    <property type="term" value="C:nucleus"/>
    <property type="evidence" value="ECO:0007669"/>
    <property type="project" value="TreeGrafter"/>
</dbReference>
<dbReference type="InterPro" id="IPR001394">
    <property type="entry name" value="Peptidase_C19_UCH"/>
</dbReference>
<evidence type="ECO:0000256" key="3">
    <source>
        <dbReference type="ARBA" id="ARBA00012759"/>
    </source>
</evidence>
<dbReference type="PANTHER" id="PTHR24006:SF758">
    <property type="entry name" value="UBIQUITIN CARBOXYL-TERMINAL HYDROLASE 36"/>
    <property type="match status" value="1"/>
</dbReference>